<accession>A0A7W6EFC8</accession>
<keyword evidence="2" id="KW-1185">Reference proteome</keyword>
<dbReference type="EMBL" id="JACICC010000002">
    <property type="protein sequence ID" value="MBB3808758.1"/>
    <property type="molecule type" value="Genomic_DNA"/>
</dbReference>
<evidence type="ECO:0000313" key="1">
    <source>
        <dbReference type="EMBL" id="MBB3808758.1"/>
    </source>
</evidence>
<proteinExistence type="predicted"/>
<comment type="caution">
    <text evidence="1">The sequence shown here is derived from an EMBL/GenBank/DDBJ whole genome shotgun (WGS) entry which is preliminary data.</text>
</comment>
<dbReference type="InterPro" id="IPR025127">
    <property type="entry name" value="DUF4054"/>
</dbReference>
<gene>
    <name evidence="1" type="ORF">FHS81_000828</name>
</gene>
<evidence type="ECO:0000313" key="2">
    <source>
        <dbReference type="Proteomes" id="UP000537592"/>
    </source>
</evidence>
<evidence type="ECO:0008006" key="3">
    <source>
        <dbReference type="Google" id="ProtNLM"/>
    </source>
</evidence>
<dbReference type="Pfam" id="PF13262">
    <property type="entry name" value="DUF4054"/>
    <property type="match status" value="1"/>
</dbReference>
<name>A0A7W6EFC8_9HYPH</name>
<organism evidence="1 2">
    <name type="scientific">Pseudochelatococcus contaminans</name>
    <dbReference type="NCBI Taxonomy" id="1538103"/>
    <lineage>
        <taxon>Bacteria</taxon>
        <taxon>Pseudomonadati</taxon>
        <taxon>Pseudomonadota</taxon>
        <taxon>Alphaproteobacteria</taxon>
        <taxon>Hyphomicrobiales</taxon>
        <taxon>Chelatococcaceae</taxon>
        <taxon>Pseudochelatococcus</taxon>
    </lineage>
</organism>
<protein>
    <recommendedName>
        <fullName evidence="3">Bacteriophage protein</fullName>
    </recommendedName>
</protein>
<dbReference type="AlphaFoldDB" id="A0A7W6EFC8"/>
<sequence length="128" mass="13367">MMDVSGFRAAFPEFGDVTRFPDARISFWVGIGQKTLVVDRWGDLLDYGLGLFVAHNLALQTQAVASSSKGGTPGAASGVVSSKSVDKVSVSYDTGSSTVDGAGAWNLTTYGAQFIQLSRMIGVGAVQL</sequence>
<dbReference type="Proteomes" id="UP000537592">
    <property type="component" value="Unassembled WGS sequence"/>
</dbReference>
<reference evidence="1 2" key="1">
    <citation type="submission" date="2020-08" db="EMBL/GenBank/DDBJ databases">
        <title>Genomic Encyclopedia of Type Strains, Phase IV (KMG-IV): sequencing the most valuable type-strain genomes for metagenomic binning, comparative biology and taxonomic classification.</title>
        <authorList>
            <person name="Goeker M."/>
        </authorList>
    </citation>
    <scope>NUCLEOTIDE SEQUENCE [LARGE SCALE GENOMIC DNA]</scope>
    <source>
        <strain evidence="1 2">DSM 28760</strain>
    </source>
</reference>